<feature type="compositionally biased region" description="Polar residues" evidence="9">
    <location>
        <begin position="137"/>
        <end position="163"/>
    </location>
</feature>
<feature type="compositionally biased region" description="Polar residues" evidence="9">
    <location>
        <begin position="253"/>
        <end position="263"/>
    </location>
</feature>
<sequence>MPSRRGKRPAAGQNSARARPAAAEKNFGYWFSTNPPTRAVSDGFSMKDEARNTVFHQSKLPWGSKLRERPVTFVRAGVFEPLKDLKLFDSRDATVVEEPQEGAMENHGDNAEVDGVTAEEISVQTTEAINTVTTVKQHNPATRGLSSHSQSDAVSQPTEAQSGDTKDLFFYDLEGDHTMDGPSIAPPKISSPRSSQGASDSSEEVILYKGRSADTRAAAHKPKITHQGAPAQAAVASLSSGKKTPDATPKGPRSQNIKSTSQPHQERSKPHRSRSGRGKAVEDDEDEILADYIANMTANSDDDILTRRFQSLSSRRDLGGDDFAVHFGSADEKCPGNGDSTDNRGTGPESSDIGDSEEDDLVEIDEDEQAMDADMDDETLARLFAKQEELGIRCDELLLTSSSSFTKVGSRARAKRNRPFDELANTISVADAFDGLDIGQPVRKRRSKQPPNFNVSDSEIEAALQSAWRRDRERKKKRKMDRETLRAEGLLGKNVDPDDLRIKYPSAMTLDDFKTEITSFLLGTEERLDFPPLDKHARKVLHELASKFNIKSQSTGKGDQRRPVLYRTNRTIRYASTRVHDVNSHVEEAALRIHRKYFHRVDINGKTASPKTTAGGRGFKSLRLREGEIVGASVPELSQENKGRTMLEKMGWSKGMSLGATDNQGILEPLAQVVKHSKAGLG</sequence>
<reference evidence="13" key="1">
    <citation type="submission" date="2015-06" db="EMBL/GenBank/DDBJ databases">
        <authorList>
            <person name="Hoefler B.C."/>
            <person name="Straight P.D."/>
        </authorList>
    </citation>
    <scope>NUCLEOTIDE SEQUENCE [LARGE SCALE GENOMIC DNA]</scope>
    <source>
        <strain evidence="13">Mm55</strain>
    </source>
</reference>
<keyword evidence="6" id="KW-0507">mRNA processing</keyword>
<name>A0A175VU73_9PEZI</name>
<evidence type="ECO:0000256" key="7">
    <source>
        <dbReference type="ARBA" id="ARBA00023187"/>
    </source>
</evidence>
<organism evidence="13 14">
    <name type="scientific">Madurella mycetomatis</name>
    <dbReference type="NCBI Taxonomy" id="100816"/>
    <lineage>
        <taxon>Eukaryota</taxon>
        <taxon>Fungi</taxon>
        <taxon>Dikarya</taxon>
        <taxon>Ascomycota</taxon>
        <taxon>Pezizomycotina</taxon>
        <taxon>Sordariomycetes</taxon>
        <taxon>Sordariomycetidae</taxon>
        <taxon>Sordariales</taxon>
        <taxon>Sordariales incertae sedis</taxon>
        <taxon>Madurella</taxon>
    </lineage>
</organism>
<feature type="region of interest" description="Disordered" evidence="9">
    <location>
        <begin position="1"/>
        <end position="21"/>
    </location>
</feature>
<accession>A0A175VU73</accession>
<evidence type="ECO:0000259" key="10">
    <source>
        <dbReference type="PROSITE" id="PS50174"/>
    </source>
</evidence>
<dbReference type="EMBL" id="LCTW02000330">
    <property type="protein sequence ID" value="KXX74671.1"/>
    <property type="molecule type" value="Genomic_DNA"/>
</dbReference>
<protein>
    <recommendedName>
        <fullName evidence="4">Protein SQS1</fullName>
    </recommendedName>
</protein>
<evidence type="ECO:0000256" key="4">
    <source>
        <dbReference type="ARBA" id="ARBA00018964"/>
    </source>
</evidence>
<evidence type="ECO:0000256" key="8">
    <source>
        <dbReference type="ARBA" id="ARBA00023242"/>
    </source>
</evidence>
<evidence type="ECO:0000256" key="1">
    <source>
        <dbReference type="ARBA" id="ARBA00004123"/>
    </source>
</evidence>
<gene>
    <name evidence="12" type="ORF">MMYC01_207312</name>
    <name evidence="13" type="ORF">MMYC01_208276</name>
</gene>
<evidence type="ECO:0000313" key="13">
    <source>
        <dbReference type="EMBL" id="KXX74731.1"/>
    </source>
</evidence>
<evidence type="ECO:0000259" key="11">
    <source>
        <dbReference type="PROSITE" id="PS51061"/>
    </source>
</evidence>
<dbReference type="PROSITE" id="PS51061">
    <property type="entry name" value="R3H"/>
    <property type="match status" value="1"/>
</dbReference>
<evidence type="ECO:0000256" key="6">
    <source>
        <dbReference type="ARBA" id="ARBA00022664"/>
    </source>
</evidence>
<dbReference type="CDD" id="cd02646">
    <property type="entry name" value="R3H_G-patch"/>
    <property type="match status" value="1"/>
</dbReference>
<dbReference type="VEuPathDB" id="FungiDB:MMYC01_207312"/>
<evidence type="ECO:0000256" key="3">
    <source>
        <dbReference type="ARBA" id="ARBA00010306"/>
    </source>
</evidence>
<dbReference type="SMART" id="SM00443">
    <property type="entry name" value="G_patch"/>
    <property type="match status" value="1"/>
</dbReference>
<dbReference type="InterPro" id="IPR034082">
    <property type="entry name" value="R3H_G-patch"/>
</dbReference>
<evidence type="ECO:0000256" key="9">
    <source>
        <dbReference type="SAM" id="MobiDB-lite"/>
    </source>
</evidence>
<dbReference type="InterPro" id="IPR001374">
    <property type="entry name" value="R3H_dom"/>
</dbReference>
<feature type="region of interest" description="Disordered" evidence="9">
    <location>
        <begin position="137"/>
        <end position="283"/>
    </location>
</feature>
<dbReference type="GO" id="GO:0008380">
    <property type="term" value="P:RNA splicing"/>
    <property type="evidence" value="ECO:0007669"/>
    <property type="project" value="UniProtKB-KW"/>
</dbReference>
<evidence type="ECO:0000313" key="12">
    <source>
        <dbReference type="EMBL" id="KXX74671.1"/>
    </source>
</evidence>
<feature type="compositionally biased region" description="Basic and acidic residues" evidence="9">
    <location>
        <begin position="164"/>
        <end position="179"/>
    </location>
</feature>
<dbReference type="GO" id="GO:0006397">
    <property type="term" value="P:mRNA processing"/>
    <property type="evidence" value="ECO:0007669"/>
    <property type="project" value="UniProtKB-KW"/>
</dbReference>
<dbReference type="PANTHER" id="PTHR14195">
    <property type="entry name" value="G PATCH DOMAIN CONTAINING PROTEIN 2"/>
    <property type="match status" value="1"/>
</dbReference>
<feature type="region of interest" description="Disordered" evidence="9">
    <location>
        <begin position="327"/>
        <end position="359"/>
    </location>
</feature>
<dbReference type="OrthoDB" id="21470at2759"/>
<feature type="domain" description="G-patch" evidence="10">
    <location>
        <begin position="639"/>
        <end position="682"/>
    </location>
</feature>
<dbReference type="InterPro" id="IPR000467">
    <property type="entry name" value="G_patch_dom"/>
</dbReference>
<dbReference type="EMBL" id="LCTW02000325">
    <property type="protein sequence ID" value="KXX74731.1"/>
    <property type="molecule type" value="Genomic_DNA"/>
</dbReference>
<dbReference type="Pfam" id="PF01585">
    <property type="entry name" value="G-patch"/>
    <property type="match status" value="1"/>
</dbReference>
<proteinExistence type="inferred from homology"/>
<feature type="compositionally biased region" description="Polar residues" evidence="9">
    <location>
        <begin position="191"/>
        <end position="200"/>
    </location>
</feature>
<dbReference type="InterPro" id="IPR051189">
    <property type="entry name" value="Splicing_assoc_domain"/>
</dbReference>
<dbReference type="InterPro" id="IPR036867">
    <property type="entry name" value="R3H_dom_sf"/>
</dbReference>
<dbReference type="GO" id="GO:0003676">
    <property type="term" value="F:nucleic acid binding"/>
    <property type="evidence" value="ECO:0007669"/>
    <property type="project" value="UniProtKB-UniRule"/>
</dbReference>
<keyword evidence="8" id="KW-0539">Nucleus</keyword>
<comment type="subcellular location">
    <subcellularLocation>
        <location evidence="2">Cytoplasm</location>
    </subcellularLocation>
    <subcellularLocation>
        <location evidence="1">Nucleus</location>
    </subcellularLocation>
</comment>
<comment type="similarity">
    <text evidence="3">Belongs to the SQS1 family.</text>
</comment>
<dbReference type="STRING" id="100816.A0A175VU73"/>
<keyword evidence="5" id="KW-0963">Cytoplasm</keyword>
<keyword evidence="14" id="KW-1185">Reference proteome</keyword>
<dbReference type="PROSITE" id="PS50174">
    <property type="entry name" value="G_PATCH"/>
    <property type="match status" value="1"/>
</dbReference>
<feature type="domain" description="R3H" evidence="11">
    <location>
        <begin position="507"/>
        <end position="569"/>
    </location>
</feature>
<reference evidence="14" key="2">
    <citation type="submission" date="2015-06" db="EMBL/GenBank/DDBJ databases">
        <authorList>
            <person name="van de Sande W.W.J."/>
        </authorList>
    </citation>
    <scope>NUCLEOTIDE SEQUENCE [LARGE SCALE GENOMIC DNA]</scope>
    <source>
        <strain evidence="14">mm55</strain>
    </source>
</reference>
<comment type="caution">
    <text evidence="13">The sequence shown here is derived from an EMBL/GenBank/DDBJ whole genome shotgun (WGS) entry which is preliminary data.</text>
</comment>
<evidence type="ECO:0000313" key="14">
    <source>
        <dbReference type="Proteomes" id="UP000078237"/>
    </source>
</evidence>
<dbReference type="Pfam" id="PF01424">
    <property type="entry name" value="R3H"/>
    <property type="match status" value="1"/>
</dbReference>
<dbReference type="SUPFAM" id="SSF82708">
    <property type="entry name" value="R3H domain"/>
    <property type="match status" value="1"/>
</dbReference>
<reference evidence="13 14" key="3">
    <citation type="submission" date="2016-01" db="EMBL/GenBank/DDBJ databases">
        <title>Madurella mycetomatis genome sequencing.</title>
        <authorList>
            <person name="Van De Sande W."/>
        </authorList>
    </citation>
    <scope>NUCLEOTIDE SEQUENCE [LARGE SCALE GENOMIC DNA]</scope>
    <source>
        <strain evidence="13">Mm55</strain>
        <strain evidence="14">mm55</strain>
    </source>
</reference>
<keyword evidence="7" id="KW-0508">mRNA splicing</keyword>
<dbReference type="GO" id="GO:0005634">
    <property type="term" value="C:nucleus"/>
    <property type="evidence" value="ECO:0007669"/>
    <property type="project" value="UniProtKB-SubCell"/>
</dbReference>
<evidence type="ECO:0000256" key="2">
    <source>
        <dbReference type="ARBA" id="ARBA00004496"/>
    </source>
</evidence>
<dbReference type="Proteomes" id="UP000078237">
    <property type="component" value="Unassembled WGS sequence"/>
</dbReference>
<dbReference type="GO" id="GO:0005737">
    <property type="term" value="C:cytoplasm"/>
    <property type="evidence" value="ECO:0007669"/>
    <property type="project" value="UniProtKB-SubCell"/>
</dbReference>
<dbReference type="Gene3D" id="3.30.1370.50">
    <property type="entry name" value="R3H-like domain"/>
    <property type="match status" value="1"/>
</dbReference>
<evidence type="ECO:0000256" key="5">
    <source>
        <dbReference type="ARBA" id="ARBA00022490"/>
    </source>
</evidence>
<dbReference type="VEuPathDB" id="FungiDB:MMYC01_208276"/>
<dbReference type="SMART" id="SM00393">
    <property type="entry name" value="R3H"/>
    <property type="match status" value="1"/>
</dbReference>
<dbReference type="AlphaFoldDB" id="A0A175VU73"/>